<dbReference type="AlphaFoldDB" id="A0A9D4DST0"/>
<proteinExistence type="predicted"/>
<name>A0A9D4DST0_DREPO</name>
<protein>
    <submittedName>
        <fullName evidence="1">Uncharacterized protein</fullName>
    </submittedName>
</protein>
<evidence type="ECO:0000313" key="2">
    <source>
        <dbReference type="Proteomes" id="UP000828390"/>
    </source>
</evidence>
<dbReference type="EMBL" id="JAIWYP010000010">
    <property type="protein sequence ID" value="KAH3753710.1"/>
    <property type="molecule type" value="Genomic_DNA"/>
</dbReference>
<comment type="caution">
    <text evidence="1">The sequence shown here is derived from an EMBL/GenBank/DDBJ whole genome shotgun (WGS) entry which is preliminary data.</text>
</comment>
<organism evidence="1 2">
    <name type="scientific">Dreissena polymorpha</name>
    <name type="common">Zebra mussel</name>
    <name type="synonym">Mytilus polymorpha</name>
    <dbReference type="NCBI Taxonomy" id="45954"/>
    <lineage>
        <taxon>Eukaryota</taxon>
        <taxon>Metazoa</taxon>
        <taxon>Spiralia</taxon>
        <taxon>Lophotrochozoa</taxon>
        <taxon>Mollusca</taxon>
        <taxon>Bivalvia</taxon>
        <taxon>Autobranchia</taxon>
        <taxon>Heteroconchia</taxon>
        <taxon>Euheterodonta</taxon>
        <taxon>Imparidentia</taxon>
        <taxon>Neoheterodontei</taxon>
        <taxon>Myida</taxon>
        <taxon>Dreissenoidea</taxon>
        <taxon>Dreissenidae</taxon>
        <taxon>Dreissena</taxon>
    </lineage>
</organism>
<accession>A0A9D4DST0</accession>
<keyword evidence="2" id="KW-1185">Reference proteome</keyword>
<reference evidence="1" key="2">
    <citation type="submission" date="2020-11" db="EMBL/GenBank/DDBJ databases">
        <authorList>
            <person name="McCartney M.A."/>
            <person name="Auch B."/>
            <person name="Kono T."/>
            <person name="Mallez S."/>
            <person name="Becker A."/>
            <person name="Gohl D.M."/>
            <person name="Silverstein K.A.T."/>
            <person name="Koren S."/>
            <person name="Bechman K.B."/>
            <person name="Herman A."/>
            <person name="Abrahante J.E."/>
            <person name="Garbe J."/>
        </authorList>
    </citation>
    <scope>NUCLEOTIDE SEQUENCE</scope>
    <source>
        <strain evidence="1">Duluth1</strain>
        <tissue evidence="1">Whole animal</tissue>
    </source>
</reference>
<sequence>MNSADAKAKVSVNSMDVAECRSVANRYSSQTRDLEKALRISMCFTLSYVNYVKKKMTLTVESERFGAIDNSQKVYAKIYLHGQSSGKPKSTHGLQLANSAKQLAKNISFRYTADLKHAWVEIILFKKAGIFRPKKIVEHFSVLLSDLVSDYGRPKYIDLVL</sequence>
<evidence type="ECO:0000313" key="1">
    <source>
        <dbReference type="EMBL" id="KAH3753710.1"/>
    </source>
</evidence>
<reference evidence="1" key="1">
    <citation type="journal article" date="2019" name="bioRxiv">
        <title>The Genome of the Zebra Mussel, Dreissena polymorpha: A Resource for Invasive Species Research.</title>
        <authorList>
            <person name="McCartney M.A."/>
            <person name="Auch B."/>
            <person name="Kono T."/>
            <person name="Mallez S."/>
            <person name="Zhang Y."/>
            <person name="Obille A."/>
            <person name="Becker A."/>
            <person name="Abrahante J.E."/>
            <person name="Garbe J."/>
            <person name="Badalamenti J.P."/>
            <person name="Herman A."/>
            <person name="Mangelson H."/>
            <person name="Liachko I."/>
            <person name="Sullivan S."/>
            <person name="Sone E.D."/>
            <person name="Koren S."/>
            <person name="Silverstein K.A.T."/>
            <person name="Beckman K.B."/>
            <person name="Gohl D.M."/>
        </authorList>
    </citation>
    <scope>NUCLEOTIDE SEQUENCE</scope>
    <source>
        <strain evidence="1">Duluth1</strain>
        <tissue evidence="1">Whole animal</tissue>
    </source>
</reference>
<gene>
    <name evidence="1" type="ORF">DPMN_188353</name>
</gene>
<dbReference type="Proteomes" id="UP000828390">
    <property type="component" value="Unassembled WGS sequence"/>
</dbReference>